<gene>
    <name evidence="3" type="ORF">HF841_16655</name>
    <name evidence="4" type="ORF">NCTC11155_02340</name>
</gene>
<keyword evidence="1" id="KW-1133">Transmembrane helix</keyword>
<dbReference type="GO" id="GO:0008237">
    <property type="term" value="F:metallopeptidase activity"/>
    <property type="evidence" value="ECO:0007669"/>
    <property type="project" value="UniProtKB-KW"/>
</dbReference>
<dbReference type="InterPro" id="IPR052710">
    <property type="entry name" value="CAAX_protease"/>
</dbReference>
<feature type="transmembrane region" description="Helical" evidence="1">
    <location>
        <begin position="211"/>
        <end position="244"/>
    </location>
</feature>
<keyword evidence="3" id="KW-0482">Metalloprotease</keyword>
<feature type="transmembrane region" description="Helical" evidence="1">
    <location>
        <begin position="99"/>
        <end position="117"/>
    </location>
</feature>
<dbReference type="PANTHER" id="PTHR36435">
    <property type="entry name" value="SLR1288 PROTEIN"/>
    <property type="match status" value="1"/>
</dbReference>
<feature type="transmembrane region" description="Helical" evidence="1">
    <location>
        <begin position="171"/>
        <end position="190"/>
    </location>
</feature>
<keyword evidence="3" id="KW-0378">Hydrolase</keyword>
<keyword evidence="1" id="KW-0812">Transmembrane</keyword>
<feature type="transmembrane region" description="Helical" evidence="1">
    <location>
        <begin position="284"/>
        <end position="303"/>
    </location>
</feature>
<dbReference type="Proteomes" id="UP000520291">
    <property type="component" value="Unassembled WGS sequence"/>
</dbReference>
<dbReference type="InterPro" id="IPR003675">
    <property type="entry name" value="Rce1/LyrA-like_dom"/>
</dbReference>
<sequence length="310" mass="34398">MDYKRAYGYEKSIYEYYVVGVVAFHGDDVVNGSCYGRLTGSQENVYLYTLFEKKGTMKTAIKLVLVYFVMQILAALLAMPFAMLYSYAVSGTIDGANTIALAPSMLLGFVGMGGYLWKKGYLKDDGKMWSPVSVPYLGWSIIIGFATIFLIDFVMSKLSFLPDWLGNTFDLLQSGWLGILCISVLGPILEEMLFRGAITKVLLRKYNPVKAIILSALIFGIFHINPAQVVGATLSGILFAWLYYKTGSLVPGILIHILNNGLSVFLSLHYPDVEYTSDLLGEPAYWICLAGAVVLFAVSYRVMNSYRLPD</sequence>
<keyword evidence="3" id="KW-0645">Protease</keyword>
<reference evidence="4 5" key="1">
    <citation type="submission" date="2018-06" db="EMBL/GenBank/DDBJ databases">
        <authorList>
            <consortium name="Pathogen Informatics"/>
            <person name="Doyle S."/>
        </authorList>
    </citation>
    <scope>NUCLEOTIDE SEQUENCE [LARGE SCALE GENOMIC DNA]</scope>
    <source>
        <strain evidence="4 5">NCTC11155</strain>
    </source>
</reference>
<dbReference type="GO" id="GO:0006508">
    <property type="term" value="P:proteolysis"/>
    <property type="evidence" value="ECO:0007669"/>
    <property type="project" value="UniProtKB-KW"/>
</dbReference>
<dbReference type="GO" id="GO:0080120">
    <property type="term" value="P:CAAX-box protein maturation"/>
    <property type="evidence" value="ECO:0007669"/>
    <property type="project" value="UniProtKB-ARBA"/>
</dbReference>
<evidence type="ECO:0000256" key="1">
    <source>
        <dbReference type="SAM" id="Phobius"/>
    </source>
</evidence>
<protein>
    <submittedName>
        <fullName evidence="4">Abortive infection protein</fullName>
    </submittedName>
    <submittedName>
        <fullName evidence="3">CPBP family intramembrane metalloprotease</fullName>
    </submittedName>
</protein>
<dbReference type="Pfam" id="PF02517">
    <property type="entry name" value="Rce1-like"/>
    <property type="match status" value="1"/>
</dbReference>
<dbReference type="Proteomes" id="UP000254424">
    <property type="component" value="Unassembled WGS sequence"/>
</dbReference>
<dbReference type="AlphaFoldDB" id="A0A380Z9D8"/>
<evidence type="ECO:0000313" key="3">
    <source>
        <dbReference type="EMBL" id="NME87625.1"/>
    </source>
</evidence>
<feature type="transmembrane region" description="Helical" evidence="1">
    <location>
        <begin position="63"/>
        <end position="87"/>
    </location>
</feature>
<feature type="transmembrane region" description="Helical" evidence="1">
    <location>
        <begin position="129"/>
        <end position="151"/>
    </location>
</feature>
<evidence type="ECO:0000313" key="5">
    <source>
        <dbReference type="Proteomes" id="UP000254424"/>
    </source>
</evidence>
<dbReference type="GO" id="GO:0004175">
    <property type="term" value="F:endopeptidase activity"/>
    <property type="evidence" value="ECO:0007669"/>
    <property type="project" value="UniProtKB-ARBA"/>
</dbReference>
<keyword evidence="1" id="KW-0472">Membrane</keyword>
<dbReference type="OrthoDB" id="158986at2"/>
<evidence type="ECO:0000313" key="6">
    <source>
        <dbReference type="Proteomes" id="UP000520291"/>
    </source>
</evidence>
<dbReference type="PANTHER" id="PTHR36435:SF1">
    <property type="entry name" value="CAAX AMINO TERMINAL PROTEASE FAMILY PROTEIN"/>
    <property type="match status" value="1"/>
</dbReference>
<accession>A0A380Z9D8</accession>
<evidence type="ECO:0000259" key="2">
    <source>
        <dbReference type="Pfam" id="PF02517"/>
    </source>
</evidence>
<dbReference type="STRING" id="483216.BACEGG_03020"/>
<feature type="domain" description="CAAX prenyl protease 2/Lysostaphin resistance protein A-like" evidence="2">
    <location>
        <begin position="175"/>
        <end position="261"/>
    </location>
</feature>
<dbReference type="EMBL" id="UFSX01000002">
    <property type="protein sequence ID" value="SUV42954.1"/>
    <property type="molecule type" value="Genomic_DNA"/>
</dbReference>
<proteinExistence type="predicted"/>
<name>A0A380Z9D8_9BACE</name>
<reference evidence="3 6" key="2">
    <citation type="submission" date="2020-04" db="EMBL/GenBank/DDBJ databases">
        <authorList>
            <person name="Hitch T.C.A."/>
            <person name="Wylensek D."/>
            <person name="Clavel T."/>
        </authorList>
    </citation>
    <scope>NUCLEOTIDE SEQUENCE [LARGE SCALE GENOMIC DNA]</scope>
    <source>
        <strain evidence="3 6">WCA3-601-WT-5E</strain>
    </source>
</reference>
<organism evidence="4 5">
    <name type="scientific">Bacteroides eggerthii</name>
    <dbReference type="NCBI Taxonomy" id="28111"/>
    <lineage>
        <taxon>Bacteria</taxon>
        <taxon>Pseudomonadati</taxon>
        <taxon>Bacteroidota</taxon>
        <taxon>Bacteroidia</taxon>
        <taxon>Bacteroidales</taxon>
        <taxon>Bacteroidaceae</taxon>
        <taxon>Bacteroides</taxon>
    </lineage>
</organism>
<evidence type="ECO:0000313" key="4">
    <source>
        <dbReference type="EMBL" id="SUV42954.1"/>
    </source>
</evidence>
<dbReference type="EMBL" id="JABAGL010000027">
    <property type="protein sequence ID" value="NME87625.1"/>
    <property type="molecule type" value="Genomic_DNA"/>
</dbReference>